<evidence type="ECO:0000256" key="4">
    <source>
        <dbReference type="SAM" id="MobiDB-lite"/>
    </source>
</evidence>
<dbReference type="InterPro" id="IPR011989">
    <property type="entry name" value="ARM-like"/>
</dbReference>
<dbReference type="InterPro" id="IPR016024">
    <property type="entry name" value="ARM-type_fold"/>
</dbReference>
<keyword evidence="3" id="KW-0653">Protein transport</keyword>
<feature type="region of interest" description="Disordered" evidence="4">
    <location>
        <begin position="1"/>
        <end position="37"/>
    </location>
</feature>
<keyword evidence="2" id="KW-0813">Transport</keyword>
<dbReference type="Gene3D" id="1.25.10.10">
    <property type="entry name" value="Leucine-rich Repeat Variant"/>
    <property type="match status" value="1"/>
</dbReference>
<accession>A0ABQ9XIR5</accession>
<dbReference type="EMBL" id="JARBJD010000121">
    <property type="protein sequence ID" value="KAK2951272.1"/>
    <property type="molecule type" value="Genomic_DNA"/>
</dbReference>
<dbReference type="Proteomes" id="UP001281761">
    <property type="component" value="Unassembled WGS sequence"/>
</dbReference>
<proteinExistence type="inferred from homology"/>
<protein>
    <submittedName>
        <fullName evidence="5">Uncharacterized protein</fullName>
    </submittedName>
</protein>
<organism evidence="5 6">
    <name type="scientific">Blattamonas nauphoetae</name>
    <dbReference type="NCBI Taxonomy" id="2049346"/>
    <lineage>
        <taxon>Eukaryota</taxon>
        <taxon>Metamonada</taxon>
        <taxon>Preaxostyla</taxon>
        <taxon>Oxymonadida</taxon>
        <taxon>Blattamonas</taxon>
    </lineage>
</organism>
<evidence type="ECO:0000256" key="1">
    <source>
        <dbReference type="ARBA" id="ARBA00010394"/>
    </source>
</evidence>
<reference evidence="5 6" key="1">
    <citation type="journal article" date="2022" name="bioRxiv">
        <title>Genomics of Preaxostyla Flagellates Illuminates Evolutionary Transitions and the Path Towards Mitochondrial Loss.</title>
        <authorList>
            <person name="Novak L.V.F."/>
            <person name="Treitli S.C."/>
            <person name="Pyrih J."/>
            <person name="Halakuc P."/>
            <person name="Pipaliya S.V."/>
            <person name="Vacek V."/>
            <person name="Brzon O."/>
            <person name="Soukal P."/>
            <person name="Eme L."/>
            <person name="Dacks J.B."/>
            <person name="Karnkowska A."/>
            <person name="Elias M."/>
            <person name="Hampl V."/>
        </authorList>
    </citation>
    <scope>NUCLEOTIDE SEQUENCE [LARGE SCALE GENOMIC DNA]</scope>
    <source>
        <strain evidence="5">NAU3</strain>
        <tissue evidence="5">Gut</tissue>
    </source>
</reference>
<evidence type="ECO:0000313" key="5">
    <source>
        <dbReference type="EMBL" id="KAK2951272.1"/>
    </source>
</evidence>
<sequence>MNFPDAFSRELNQSGREQDRFAQLNTDEDHTETKLTSLSLRSNKRTRVESKSTTSFSDGSFNVFDQQSSEDLKAEIRIHLENMKSQNPHDVVTALLQLSRCLSQGQPRSYAILLQCNGLIDLISLLESTDEPTILEPILSIMINVTGLQDKEDSSAVAYSGFLSQLERICALNSPILTYEILWALANLGGNSREINDFLLDNENIMNILHDSLLINSTPHIPSLFLLTNLCTLGKTMIPFQHFQRTVEIVCAYSDPQCYNAILQVRIIGREPLKDALTVIDKCLGKTSDDFTQFVIGSSLIHSLGVFLTLPMYLHSHEHVLTLVKHLSYIETPDNPTALCDLMHQHGVSKAVIVHFGSSIHDGSYRNMNEAQLCTRIIIISNMINDSNEATALFYEHGLIHLIATIIPSISVRSTAEIVYLLNNLSRKPLEIFQSFELNSSFISSILSTILSNRNLFSDTVPVALDTLLKFFSSIQLSVRTHAPNQSLTELPDELFYKQMEENNLFEIVRTNFLNSESASTKAAASAFLMYTDEWLKLRTENAS</sequence>
<evidence type="ECO:0000256" key="3">
    <source>
        <dbReference type="ARBA" id="ARBA00022927"/>
    </source>
</evidence>
<comment type="similarity">
    <text evidence="1">Belongs to the importin alpha family.</text>
</comment>
<evidence type="ECO:0000313" key="6">
    <source>
        <dbReference type="Proteomes" id="UP001281761"/>
    </source>
</evidence>
<dbReference type="SUPFAM" id="SSF48371">
    <property type="entry name" value="ARM repeat"/>
    <property type="match status" value="1"/>
</dbReference>
<keyword evidence="6" id="KW-1185">Reference proteome</keyword>
<gene>
    <name evidence="5" type="ORF">BLNAU_13759</name>
</gene>
<evidence type="ECO:0000256" key="2">
    <source>
        <dbReference type="ARBA" id="ARBA00022448"/>
    </source>
</evidence>
<comment type="caution">
    <text evidence="5">The sequence shown here is derived from an EMBL/GenBank/DDBJ whole genome shotgun (WGS) entry which is preliminary data.</text>
</comment>
<dbReference type="PANTHER" id="PTHR23316">
    <property type="entry name" value="IMPORTIN ALPHA"/>
    <property type="match status" value="1"/>
</dbReference>
<name>A0ABQ9XIR5_9EUKA</name>